<dbReference type="PROSITE" id="PS50048">
    <property type="entry name" value="ZN2_CY6_FUNGAL_2"/>
    <property type="match status" value="1"/>
</dbReference>
<protein>
    <submittedName>
        <fullName evidence="4">C6 transcription factor</fullName>
    </submittedName>
</protein>
<dbReference type="CDD" id="cd12148">
    <property type="entry name" value="fungal_TF_MHR"/>
    <property type="match status" value="1"/>
</dbReference>
<feature type="region of interest" description="Disordered" evidence="2">
    <location>
        <begin position="59"/>
        <end position="79"/>
    </location>
</feature>
<dbReference type="InterPro" id="IPR036864">
    <property type="entry name" value="Zn2-C6_fun-type_DNA-bd_sf"/>
</dbReference>
<evidence type="ECO:0000256" key="2">
    <source>
        <dbReference type="SAM" id="MobiDB-lite"/>
    </source>
</evidence>
<dbReference type="EMBL" id="VYYT01000106">
    <property type="protein sequence ID" value="KAK2769744.1"/>
    <property type="molecule type" value="Genomic_DNA"/>
</dbReference>
<dbReference type="AlphaFoldDB" id="A0AAD9YL26"/>
<sequence length="701" mass="77974">MGDQYQIVLDQTLSRVLQPRACDHCFVRKVKCERTVPCKTCVDTGLSCSYQRRPQYKFKASAEGSTKAKASTKEPLPREKKKAARRLQESQDGQAAIEVTFDSKATSVDSGREHRTAPLISQYFNDGALAADGGDWFGQSGIVQLDNDNETHHRPSTSLVPMERVPGFTPAAFPDFSLAGIANLPDSIRPHTSDPLSMVRMHSSPKLAHAQLRWRPPSPKHSSPALSTAYLSPLGPARISQLIYIFLARLHLSMPFFRRSFLLVNLRSRRHEYDRQFNALVHSICAYTLFQAIHAQDKPLLPDRLKLAESVLSYVAEQHGGADFGQDPSVEAVMTSFFLFGCQFCRGNHNAATVRFHEALTLAEIMRLHDPASYGNISPDEMDRRVRTITALAFVERIHALQHGSTLQMPRLMGLDIMAFHKLIKRVSSAEEAVEDLAVEGLGRMIDQVDFVDETVVRCWKSDCNLDPNANHISAEKLVQLLRRYSRPLEASPSMEKGGAQHADILLTRHWIRNMLWNLAFRHGFTSLSDPNVELRPDYAIDIAAETIDACDFFDIRCLETHGVGLAEKLYDIASNCVRIAQTFPVNGGAFAGAHGDFGIPTSDHDSCATSISGTLDSSSSASDPSGWVTQMPTIEMDWAASKTAQVMEILNRFLALFALFRKGKHPFLKPFVQLMAGLDFPQMATGDPPWDDGVHMPLVM</sequence>
<proteinExistence type="predicted"/>
<dbReference type="GO" id="GO:0000981">
    <property type="term" value="F:DNA-binding transcription factor activity, RNA polymerase II-specific"/>
    <property type="evidence" value="ECO:0007669"/>
    <property type="project" value="InterPro"/>
</dbReference>
<reference evidence="4" key="1">
    <citation type="submission" date="2023-02" db="EMBL/GenBank/DDBJ databases">
        <title>Colletotrichum kahawae CIFC_Que2 genome sequencing and assembly.</title>
        <authorList>
            <person name="Baroncelli R."/>
        </authorList>
    </citation>
    <scope>NUCLEOTIDE SEQUENCE</scope>
    <source>
        <strain evidence="4">CIFC_Que2</strain>
    </source>
</reference>
<accession>A0AAD9YL26</accession>
<dbReference type="Pfam" id="PF00172">
    <property type="entry name" value="Zn_clus"/>
    <property type="match status" value="1"/>
</dbReference>
<evidence type="ECO:0000313" key="4">
    <source>
        <dbReference type="EMBL" id="KAK2769744.1"/>
    </source>
</evidence>
<keyword evidence="5" id="KW-1185">Reference proteome</keyword>
<evidence type="ECO:0000256" key="1">
    <source>
        <dbReference type="ARBA" id="ARBA00023242"/>
    </source>
</evidence>
<name>A0AAD9YL26_COLKA</name>
<gene>
    <name evidence="4" type="ORF">CKAH01_15026</name>
</gene>
<dbReference type="CDD" id="cd00067">
    <property type="entry name" value="GAL4"/>
    <property type="match status" value="1"/>
</dbReference>
<evidence type="ECO:0000313" key="5">
    <source>
        <dbReference type="Proteomes" id="UP001281614"/>
    </source>
</evidence>
<comment type="caution">
    <text evidence="4">The sequence shown here is derived from an EMBL/GenBank/DDBJ whole genome shotgun (WGS) entry which is preliminary data.</text>
</comment>
<dbReference type="SMART" id="SM00066">
    <property type="entry name" value="GAL4"/>
    <property type="match status" value="1"/>
</dbReference>
<dbReference type="PANTHER" id="PTHR31668">
    <property type="entry name" value="GLUCOSE TRANSPORT TRANSCRIPTION REGULATOR RGT1-RELATED-RELATED"/>
    <property type="match status" value="1"/>
</dbReference>
<dbReference type="Proteomes" id="UP001281614">
    <property type="component" value="Unassembled WGS sequence"/>
</dbReference>
<keyword evidence="1" id="KW-0539">Nucleus</keyword>
<dbReference type="Gene3D" id="4.10.240.10">
    <property type="entry name" value="Zn(2)-C6 fungal-type DNA-binding domain"/>
    <property type="match status" value="1"/>
</dbReference>
<feature type="domain" description="Zn(2)-C6 fungal-type" evidence="3">
    <location>
        <begin position="21"/>
        <end position="50"/>
    </location>
</feature>
<dbReference type="PANTHER" id="PTHR31668:SF30">
    <property type="entry name" value="ZN(II)2CYS6 TRANSCRIPTION FACTOR (EUROFUNG)"/>
    <property type="match status" value="1"/>
</dbReference>
<evidence type="ECO:0000259" key="3">
    <source>
        <dbReference type="PROSITE" id="PS50048"/>
    </source>
</evidence>
<organism evidence="4 5">
    <name type="scientific">Colletotrichum kahawae</name>
    <name type="common">Coffee berry disease fungus</name>
    <dbReference type="NCBI Taxonomy" id="34407"/>
    <lineage>
        <taxon>Eukaryota</taxon>
        <taxon>Fungi</taxon>
        <taxon>Dikarya</taxon>
        <taxon>Ascomycota</taxon>
        <taxon>Pezizomycotina</taxon>
        <taxon>Sordariomycetes</taxon>
        <taxon>Hypocreomycetidae</taxon>
        <taxon>Glomerellales</taxon>
        <taxon>Glomerellaceae</taxon>
        <taxon>Colletotrichum</taxon>
        <taxon>Colletotrichum gloeosporioides species complex</taxon>
    </lineage>
</organism>
<dbReference type="SUPFAM" id="SSF57701">
    <property type="entry name" value="Zn2/Cys6 DNA-binding domain"/>
    <property type="match status" value="1"/>
</dbReference>
<dbReference type="InterPro" id="IPR001138">
    <property type="entry name" value="Zn2Cys6_DnaBD"/>
</dbReference>
<dbReference type="InterPro" id="IPR050797">
    <property type="entry name" value="Carb_Metab_Trans_Reg"/>
</dbReference>
<dbReference type="GO" id="GO:0008270">
    <property type="term" value="F:zinc ion binding"/>
    <property type="evidence" value="ECO:0007669"/>
    <property type="project" value="InterPro"/>
</dbReference>